<protein>
    <submittedName>
        <fullName evidence="1">Uncharacterized protein</fullName>
    </submittedName>
</protein>
<evidence type="ECO:0000313" key="2">
    <source>
        <dbReference type="Proteomes" id="UP001246690"/>
    </source>
</evidence>
<proteinExistence type="predicted"/>
<dbReference type="PANTHER" id="PTHR37816">
    <property type="entry name" value="YALI0E33011P"/>
    <property type="match status" value="1"/>
</dbReference>
<dbReference type="RefSeq" id="WP_309874398.1">
    <property type="nucleotide sequence ID" value="NZ_CP133838.1"/>
</dbReference>
<dbReference type="EMBL" id="CP133838">
    <property type="protein sequence ID" value="WMY72471.1"/>
    <property type="molecule type" value="Genomic_DNA"/>
</dbReference>
<dbReference type="InterPro" id="IPR052922">
    <property type="entry name" value="Cytidylate_Kinase-2"/>
</dbReference>
<reference evidence="1 2" key="1">
    <citation type="submission" date="2023-09" db="EMBL/GenBank/DDBJ databases">
        <title>Buttiauxella selenatireducens sp. nov., isolated from the rhizosphere of Cardamine hupingshanesis.</title>
        <authorList>
            <person name="Zhang S."/>
            <person name="Xu Z."/>
            <person name="Wang H."/>
            <person name="Guo Y."/>
        </authorList>
    </citation>
    <scope>NUCLEOTIDE SEQUENCE [LARGE SCALE GENOMIC DNA]</scope>
    <source>
        <strain evidence="1 2">R73</strain>
    </source>
</reference>
<accession>A0ABY9S7R1</accession>
<name>A0ABY9S7R1_9ENTR</name>
<dbReference type="PANTHER" id="PTHR37816:SF3">
    <property type="entry name" value="MODULATES DNA TOPOLOGY"/>
    <property type="match status" value="1"/>
</dbReference>
<keyword evidence="2" id="KW-1185">Reference proteome</keyword>
<sequence>MDSSKWSSIVDNLVSKPTWIMDGNYSGTLAIRLVPADTVIHLDYPAWLCVWRVRRRTMMGLSGNGGNELTPGCEERFDLAFLSFVFNYRKNIESVISLKWLNLRGNYSDSPHHQH</sequence>
<evidence type="ECO:0000313" key="1">
    <source>
        <dbReference type="EMBL" id="WMY72471.1"/>
    </source>
</evidence>
<gene>
    <name evidence="1" type="ORF">RHD99_13340</name>
</gene>
<organism evidence="1 2">
    <name type="scientific">Buttiauxella selenatireducens</name>
    <dbReference type="NCBI Taxonomy" id="3073902"/>
    <lineage>
        <taxon>Bacteria</taxon>
        <taxon>Pseudomonadati</taxon>
        <taxon>Pseudomonadota</taxon>
        <taxon>Gammaproteobacteria</taxon>
        <taxon>Enterobacterales</taxon>
        <taxon>Enterobacteriaceae</taxon>
        <taxon>Buttiauxella</taxon>
    </lineage>
</organism>
<dbReference type="Proteomes" id="UP001246690">
    <property type="component" value="Chromosome"/>
</dbReference>